<name>A0ABS9KP21_9BACT</name>
<comment type="caution">
    <text evidence="2">The sequence shown here is derived from an EMBL/GenBank/DDBJ whole genome shotgun (WGS) entry which is preliminary data.</text>
</comment>
<proteinExistence type="predicted"/>
<reference evidence="2" key="1">
    <citation type="submission" date="2022-01" db="EMBL/GenBank/DDBJ databases">
        <authorList>
            <person name="Jo J.-H."/>
            <person name="Im W.-T."/>
        </authorList>
    </citation>
    <scope>NUCLEOTIDE SEQUENCE</scope>
    <source>
        <strain evidence="2">NA20</strain>
    </source>
</reference>
<protein>
    <submittedName>
        <fullName evidence="2">ATP-grasp domain-containing protein</fullName>
    </submittedName>
</protein>
<gene>
    <name evidence="2" type="ORF">LZZ85_07280</name>
</gene>
<accession>A0ABS9KP21</accession>
<dbReference type="Proteomes" id="UP001165367">
    <property type="component" value="Unassembled WGS sequence"/>
</dbReference>
<evidence type="ECO:0000259" key="1">
    <source>
        <dbReference type="Pfam" id="PF18299"/>
    </source>
</evidence>
<keyword evidence="3" id="KW-1185">Reference proteome</keyword>
<sequence>MSEKVLLIPEKADSETHEVAAAWAKFGRPVRKLGKYWIKEDDLNGQLLTVYGNQTFSLILAQIYDLELISPDDSLIANLDQRWTKRNIKLSEAGKVSHSSFPVFIKPVVHKQFQAAIFISPAELQKAVEGLPENEPVLVSEIIPVIRAEARAYIMDNTICDIAFYEGSGNQQQAILFLESFLRTNAEDGTWPRRPKDLSPSACQLVTMFHSLRSRPTLDDQRTTKRRTNDD</sequence>
<feature type="domain" description="ATP-grasp" evidence="1">
    <location>
        <begin position="84"/>
        <end position="183"/>
    </location>
</feature>
<dbReference type="Pfam" id="PF18299">
    <property type="entry name" value="R2K_2"/>
    <property type="match status" value="1"/>
</dbReference>
<evidence type="ECO:0000313" key="3">
    <source>
        <dbReference type="Proteomes" id="UP001165367"/>
    </source>
</evidence>
<evidence type="ECO:0000313" key="2">
    <source>
        <dbReference type="EMBL" id="MCG2614077.1"/>
    </source>
</evidence>
<dbReference type="RefSeq" id="WP_237870137.1">
    <property type="nucleotide sequence ID" value="NZ_JAKLTR010000003.1"/>
</dbReference>
<dbReference type="InterPro" id="IPR041261">
    <property type="entry name" value="R2K_2"/>
</dbReference>
<dbReference type="EMBL" id="JAKLTR010000003">
    <property type="protein sequence ID" value="MCG2614077.1"/>
    <property type="molecule type" value="Genomic_DNA"/>
</dbReference>
<organism evidence="2 3">
    <name type="scientific">Terrimonas ginsenosidimutans</name>
    <dbReference type="NCBI Taxonomy" id="2908004"/>
    <lineage>
        <taxon>Bacteria</taxon>
        <taxon>Pseudomonadati</taxon>
        <taxon>Bacteroidota</taxon>
        <taxon>Chitinophagia</taxon>
        <taxon>Chitinophagales</taxon>
        <taxon>Chitinophagaceae</taxon>
        <taxon>Terrimonas</taxon>
    </lineage>
</organism>